<dbReference type="PROSITE" id="PS51194">
    <property type="entry name" value="HELICASE_CTER"/>
    <property type="match status" value="1"/>
</dbReference>
<evidence type="ECO:0000256" key="7">
    <source>
        <dbReference type="RuleBase" id="RU365068"/>
    </source>
</evidence>
<dbReference type="SUPFAM" id="SSF52540">
    <property type="entry name" value="P-loop containing nucleoside triphosphate hydrolases"/>
    <property type="match status" value="2"/>
</dbReference>
<dbReference type="EMBL" id="VDLU01000004">
    <property type="protein sequence ID" value="TNJ26913.1"/>
    <property type="molecule type" value="Genomic_DNA"/>
</dbReference>
<dbReference type="InterPro" id="IPR044742">
    <property type="entry name" value="DEAD/DEAH_RhlB"/>
</dbReference>
<dbReference type="InterPro" id="IPR011545">
    <property type="entry name" value="DEAD/DEAH_box_helicase_dom"/>
</dbReference>
<dbReference type="PANTHER" id="PTHR24031">
    <property type="entry name" value="RNA HELICASE"/>
    <property type="match status" value="1"/>
</dbReference>
<dbReference type="SMART" id="SM01178">
    <property type="entry name" value="DUF4217"/>
    <property type="match status" value="1"/>
</dbReference>
<dbReference type="CDD" id="cd18787">
    <property type="entry name" value="SF2_C_DEAD"/>
    <property type="match status" value="1"/>
</dbReference>
<dbReference type="InterPro" id="IPR014014">
    <property type="entry name" value="RNA_helicase_DEAD_Q_motif"/>
</dbReference>
<evidence type="ECO:0000256" key="3">
    <source>
        <dbReference type="ARBA" id="ARBA00022806"/>
    </source>
</evidence>
<dbReference type="AlphaFoldDB" id="A0A4Z1SZ30"/>
<comment type="domain">
    <text evidence="7">The Q motif is unique to and characteristic of the DEAD box family of RNA helicases and controls ATP binding and hydrolysis.</text>
</comment>
<evidence type="ECO:0000259" key="10">
    <source>
        <dbReference type="PROSITE" id="PS51194"/>
    </source>
</evidence>
<keyword evidence="13" id="KW-1185">Reference proteome</keyword>
<dbReference type="InterPro" id="IPR001650">
    <property type="entry name" value="Helicase_C-like"/>
</dbReference>
<evidence type="ECO:0000256" key="4">
    <source>
        <dbReference type="ARBA" id="ARBA00022840"/>
    </source>
</evidence>
<keyword evidence="3 7" id="KW-0347">Helicase</keyword>
<dbReference type="GO" id="GO:0005524">
    <property type="term" value="F:ATP binding"/>
    <property type="evidence" value="ECO:0007669"/>
    <property type="project" value="UniProtKB-UniRule"/>
</dbReference>
<dbReference type="VEuPathDB" id="GiardiaDB:GMRT_12119"/>
<evidence type="ECO:0000259" key="11">
    <source>
        <dbReference type="PROSITE" id="PS51195"/>
    </source>
</evidence>
<dbReference type="SMART" id="SM00490">
    <property type="entry name" value="HELICc"/>
    <property type="match status" value="1"/>
</dbReference>
<evidence type="ECO:0000313" key="12">
    <source>
        <dbReference type="EMBL" id="TNJ26913.1"/>
    </source>
</evidence>
<keyword evidence="1 7" id="KW-0547">Nucleotide-binding</keyword>
<dbReference type="PROSITE" id="PS51192">
    <property type="entry name" value="HELICASE_ATP_BIND_1"/>
    <property type="match status" value="1"/>
</dbReference>
<comment type="catalytic activity">
    <reaction evidence="7">
        <text>ATP + H2O = ADP + phosphate + H(+)</text>
        <dbReference type="Rhea" id="RHEA:13065"/>
        <dbReference type="ChEBI" id="CHEBI:15377"/>
        <dbReference type="ChEBI" id="CHEBI:15378"/>
        <dbReference type="ChEBI" id="CHEBI:30616"/>
        <dbReference type="ChEBI" id="CHEBI:43474"/>
        <dbReference type="ChEBI" id="CHEBI:456216"/>
        <dbReference type="EC" id="3.6.4.13"/>
    </reaction>
</comment>
<protein>
    <recommendedName>
        <fullName evidence="7">ATP-dependent RNA helicase</fullName>
        <ecNumber evidence="7">3.6.4.13</ecNumber>
    </recommendedName>
</protein>
<dbReference type="InterPro" id="IPR025313">
    <property type="entry name" value="SPB4-like_CTE"/>
</dbReference>
<keyword evidence="5 7" id="KW-0694">RNA-binding</keyword>
<evidence type="ECO:0000259" key="9">
    <source>
        <dbReference type="PROSITE" id="PS51192"/>
    </source>
</evidence>
<dbReference type="CDD" id="cd00268">
    <property type="entry name" value="DEADc"/>
    <property type="match status" value="1"/>
</dbReference>
<dbReference type="GO" id="GO:0003723">
    <property type="term" value="F:RNA binding"/>
    <property type="evidence" value="ECO:0007669"/>
    <property type="project" value="UniProtKB-UniRule"/>
</dbReference>
<dbReference type="SMART" id="SM00487">
    <property type="entry name" value="DEXDc"/>
    <property type="match status" value="1"/>
</dbReference>
<sequence>MISQKKRRQWLKDTPDSRIVFRRELLEAADEVATNIRDEATGPIASTDVKLFTNGNFEKLGVHRTLVDALKAQGITKPTWIQMSAIPKILMGENVVLKAQTGSGKTIAFLAPILTRMLEGFDKHAFSRSAWATTLLIVSPTKELAQQTEVFTRSLLTRTLFVTGSLCGSINREKEKAALRKGMTIISCTPGRLEDHLINTSSFSLKGLKYLVLDECDHLLQGGFQSCLELLFERARKEADRFQLVLASATADKRVLEFSRKYASSSSVIGSLFDEQVSETDLGTIPKGLSQVFCIVPTKMRLAALLASLAYETANNRHVRVLVFIESRDVCGLLHELLLRLATAQDDNFILSKVYHLHGGLEASTRHELWDAFLKEGGVLVTTDVAARGLNLGLGAQVHHKSMTIGVDVVIQYEAPTSLEQYVHRVGRAARIGQKGKSILFLLECEAGFAQYLKTSGITIDAVPVDRLAPQVLGFNKPIRLMERIQARVEELISTDPALKRQAARAFSSYIRGYTVRSQELRHIFSIHNLHLGHLAKSFGLNDPPSRFLAEYKPSKDELRAQRLTRRLPRRPLMSTKPERSRMKMGTKVKSSERDTRPVITDFGRGM</sequence>
<feature type="domain" description="Helicase C-terminal" evidence="10">
    <location>
        <begin position="305"/>
        <end position="471"/>
    </location>
</feature>
<dbReference type="PROSITE" id="PS51195">
    <property type="entry name" value="Q_MOTIF"/>
    <property type="match status" value="1"/>
</dbReference>
<feature type="short sequence motif" description="Q motif" evidence="6">
    <location>
        <begin position="55"/>
        <end position="83"/>
    </location>
</feature>
<dbReference type="Pfam" id="PF00270">
    <property type="entry name" value="DEAD"/>
    <property type="match status" value="1"/>
</dbReference>
<feature type="region of interest" description="Disordered" evidence="8">
    <location>
        <begin position="559"/>
        <end position="594"/>
    </location>
</feature>
<evidence type="ECO:0000256" key="6">
    <source>
        <dbReference type="PROSITE-ProRule" id="PRU00552"/>
    </source>
</evidence>
<evidence type="ECO:0000256" key="8">
    <source>
        <dbReference type="SAM" id="MobiDB-lite"/>
    </source>
</evidence>
<organism evidence="12 13">
    <name type="scientific">Giardia muris</name>
    <dbReference type="NCBI Taxonomy" id="5742"/>
    <lineage>
        <taxon>Eukaryota</taxon>
        <taxon>Metamonada</taxon>
        <taxon>Diplomonadida</taxon>
        <taxon>Hexamitidae</taxon>
        <taxon>Giardiinae</taxon>
        <taxon>Giardia</taxon>
    </lineage>
</organism>
<feature type="domain" description="Helicase ATP-binding" evidence="9">
    <location>
        <begin position="86"/>
        <end position="269"/>
    </location>
</feature>
<dbReference type="InterPro" id="IPR014001">
    <property type="entry name" value="Helicase_ATP-bd"/>
</dbReference>
<comment type="similarity">
    <text evidence="7">Belongs to the DEAD box helicase family.</text>
</comment>
<keyword evidence="2 7" id="KW-0378">Hydrolase</keyword>
<evidence type="ECO:0000256" key="1">
    <source>
        <dbReference type="ARBA" id="ARBA00022741"/>
    </source>
</evidence>
<dbReference type="OrthoDB" id="422663at2759"/>
<proteinExistence type="inferred from homology"/>
<evidence type="ECO:0000313" key="13">
    <source>
        <dbReference type="Proteomes" id="UP000315496"/>
    </source>
</evidence>
<dbReference type="InterPro" id="IPR027417">
    <property type="entry name" value="P-loop_NTPase"/>
</dbReference>
<dbReference type="Gene3D" id="3.40.50.300">
    <property type="entry name" value="P-loop containing nucleotide triphosphate hydrolases"/>
    <property type="match status" value="2"/>
</dbReference>
<name>A0A4Z1SZ30_GIAMU</name>
<evidence type="ECO:0000256" key="5">
    <source>
        <dbReference type="ARBA" id="ARBA00022884"/>
    </source>
</evidence>
<comment type="function">
    <text evidence="7">RNA helicase.</text>
</comment>
<dbReference type="Pfam" id="PF00271">
    <property type="entry name" value="Helicase_C"/>
    <property type="match status" value="1"/>
</dbReference>
<gene>
    <name evidence="12" type="ORF">GMRT_12119</name>
</gene>
<reference evidence="12 13" key="1">
    <citation type="submission" date="2019-05" db="EMBL/GenBank/DDBJ databases">
        <title>The compact genome of Giardia muris reveals important steps in the evolution of intestinal protozoan parasites.</title>
        <authorList>
            <person name="Xu F."/>
            <person name="Jimenez-Gonzalez A."/>
            <person name="Einarsson E."/>
            <person name="Astvaldsson A."/>
            <person name="Peirasmaki D."/>
            <person name="Eckmann L."/>
            <person name="Andersson J.O."/>
            <person name="Svard S.G."/>
            <person name="Jerlstrom-Hultqvist J."/>
        </authorList>
    </citation>
    <scope>NUCLEOTIDE SEQUENCE [LARGE SCALE GENOMIC DNA]</scope>
    <source>
        <strain evidence="12 13">Roberts-Thomson</strain>
    </source>
</reference>
<dbReference type="EC" id="3.6.4.13" evidence="7"/>
<accession>A0A4Z1SZ30</accession>
<evidence type="ECO:0000256" key="2">
    <source>
        <dbReference type="ARBA" id="ARBA00022801"/>
    </source>
</evidence>
<dbReference type="Pfam" id="PF13959">
    <property type="entry name" value="CTE_SPB4"/>
    <property type="match status" value="1"/>
</dbReference>
<feature type="domain" description="DEAD-box RNA helicase Q" evidence="11">
    <location>
        <begin position="55"/>
        <end position="83"/>
    </location>
</feature>
<dbReference type="GO" id="GO:0016787">
    <property type="term" value="F:hydrolase activity"/>
    <property type="evidence" value="ECO:0007669"/>
    <property type="project" value="UniProtKB-KW"/>
</dbReference>
<comment type="caution">
    <text evidence="12">The sequence shown here is derived from an EMBL/GenBank/DDBJ whole genome shotgun (WGS) entry which is preliminary data.</text>
</comment>
<dbReference type="Proteomes" id="UP000315496">
    <property type="component" value="Chromosome 4"/>
</dbReference>
<dbReference type="GO" id="GO:0003724">
    <property type="term" value="F:RNA helicase activity"/>
    <property type="evidence" value="ECO:0007669"/>
    <property type="project" value="UniProtKB-EC"/>
</dbReference>
<keyword evidence="4 7" id="KW-0067">ATP-binding</keyword>